<dbReference type="EMBL" id="LMVM01000033">
    <property type="protein sequence ID" value="PAV04076.1"/>
    <property type="molecule type" value="Genomic_DNA"/>
</dbReference>
<gene>
    <name evidence="1" type="ORF">ASJ80_03415</name>
</gene>
<dbReference type="RefSeq" id="WP_069585779.1">
    <property type="nucleotide sequence ID" value="NZ_LMVM01000033.1"/>
</dbReference>
<reference evidence="1 2" key="1">
    <citation type="journal article" date="2017" name="BMC Genomics">
        <title>Genomic analysis of methanogenic archaea reveals a shift towards energy conservation.</title>
        <authorList>
            <person name="Gilmore S.P."/>
            <person name="Henske J.K."/>
            <person name="Sexton J.A."/>
            <person name="Solomon K.V."/>
            <person name="Seppala S."/>
            <person name="Yoo J.I."/>
            <person name="Huyett L.M."/>
            <person name="Pressman A."/>
            <person name="Cogan J.Z."/>
            <person name="Kivenson V."/>
            <person name="Peng X."/>
            <person name="Tan Y."/>
            <person name="Valentine D.L."/>
            <person name="O'Malley M.A."/>
        </authorList>
    </citation>
    <scope>NUCLEOTIDE SEQUENCE [LARGE SCALE GENOMIC DNA]</scope>
    <source>
        <strain evidence="1 2">M.o.H.</strain>
    </source>
</reference>
<accession>A0A2A2H444</accession>
<organism evidence="1 2">
    <name type="scientific">Methanobacterium bryantii</name>
    <dbReference type="NCBI Taxonomy" id="2161"/>
    <lineage>
        <taxon>Archaea</taxon>
        <taxon>Methanobacteriati</taxon>
        <taxon>Methanobacteriota</taxon>
        <taxon>Methanomada group</taxon>
        <taxon>Methanobacteria</taxon>
        <taxon>Methanobacteriales</taxon>
        <taxon>Methanobacteriaceae</taxon>
        <taxon>Methanobacterium</taxon>
    </lineage>
</organism>
<evidence type="ECO:0000313" key="2">
    <source>
        <dbReference type="Proteomes" id="UP000217784"/>
    </source>
</evidence>
<protein>
    <submittedName>
        <fullName evidence="1">Uncharacterized protein</fullName>
    </submittedName>
</protein>
<name>A0A2A2H444_METBR</name>
<dbReference type="OrthoDB" id="71083at2157"/>
<sequence length="136" mass="16177">MISPKVYQQQIQDLGIEGLVVSPGNIEEALNLLDALEEIEKILERIRHNIRIDIRAIRIDYMEKIKDIKDSSKVMGLYSKQRPMKDKINDKRKLIDERDLKIAPYESIEYTVDEYLRQIKSIKNYLKNYSRKYSDE</sequence>
<proteinExistence type="predicted"/>
<keyword evidence="2" id="KW-1185">Reference proteome</keyword>
<dbReference type="Proteomes" id="UP000217784">
    <property type="component" value="Unassembled WGS sequence"/>
</dbReference>
<evidence type="ECO:0000313" key="1">
    <source>
        <dbReference type="EMBL" id="PAV04076.1"/>
    </source>
</evidence>
<dbReference type="AlphaFoldDB" id="A0A2A2H444"/>
<comment type="caution">
    <text evidence="1">The sequence shown here is derived from an EMBL/GenBank/DDBJ whole genome shotgun (WGS) entry which is preliminary data.</text>
</comment>